<dbReference type="Pfam" id="PF00059">
    <property type="entry name" value="Lectin_C"/>
    <property type="match status" value="1"/>
</dbReference>
<dbReference type="InterPro" id="IPR001304">
    <property type="entry name" value="C-type_lectin-like"/>
</dbReference>
<dbReference type="PROSITE" id="PS00615">
    <property type="entry name" value="C_TYPE_LECTIN_1"/>
    <property type="match status" value="1"/>
</dbReference>
<protein>
    <recommendedName>
        <fullName evidence="2">C-type lectin domain-containing protein</fullName>
    </recommendedName>
</protein>
<dbReference type="InterPro" id="IPR016186">
    <property type="entry name" value="C-type_lectin-like/link_sf"/>
</dbReference>
<evidence type="ECO:0000259" key="2">
    <source>
        <dbReference type="PROSITE" id="PS50041"/>
    </source>
</evidence>
<keyword evidence="1" id="KW-1015">Disulfide bond</keyword>
<evidence type="ECO:0000256" key="1">
    <source>
        <dbReference type="ARBA" id="ARBA00023157"/>
    </source>
</evidence>
<dbReference type="InterPro" id="IPR016187">
    <property type="entry name" value="CTDL_fold"/>
</dbReference>
<proteinExistence type="predicted"/>
<sequence length="59" mass="6797">CTVSWFIEMRVLTFHGEPNNAYDEEDCVEMVASGGWNDVACHITMYFVCEFDKENVPCL</sequence>
<dbReference type="AlphaFoldDB" id="A0A8C9FUS6"/>
<evidence type="ECO:0000313" key="4">
    <source>
        <dbReference type="Proteomes" id="UP000694428"/>
    </source>
</evidence>
<reference evidence="3" key="1">
    <citation type="submission" date="2025-08" db="UniProtKB">
        <authorList>
            <consortium name="Ensembl"/>
        </authorList>
    </citation>
    <scope>IDENTIFICATION</scope>
</reference>
<name>A0A8C9FUS6_PAVCR</name>
<dbReference type="Proteomes" id="UP000694428">
    <property type="component" value="Unplaced"/>
</dbReference>
<dbReference type="Gene3D" id="3.10.100.10">
    <property type="entry name" value="Mannose-Binding Protein A, subunit A"/>
    <property type="match status" value="1"/>
</dbReference>
<reference evidence="3" key="2">
    <citation type="submission" date="2025-09" db="UniProtKB">
        <authorList>
            <consortium name="Ensembl"/>
        </authorList>
    </citation>
    <scope>IDENTIFICATION</scope>
</reference>
<accession>A0A8C9FUS6</accession>
<dbReference type="SUPFAM" id="SSF56436">
    <property type="entry name" value="C-type lectin-like"/>
    <property type="match status" value="1"/>
</dbReference>
<evidence type="ECO:0000313" key="3">
    <source>
        <dbReference type="Ensembl" id="ENSPSTP00000021349.1"/>
    </source>
</evidence>
<feature type="domain" description="C-type lectin" evidence="2">
    <location>
        <begin position="4"/>
        <end position="50"/>
    </location>
</feature>
<dbReference type="Ensembl" id="ENSPSTT00000022408.1">
    <property type="protein sequence ID" value="ENSPSTP00000021349.1"/>
    <property type="gene ID" value="ENSPSTG00000015563.1"/>
</dbReference>
<dbReference type="PROSITE" id="PS50041">
    <property type="entry name" value="C_TYPE_LECTIN_2"/>
    <property type="match status" value="1"/>
</dbReference>
<keyword evidence="4" id="KW-1185">Reference proteome</keyword>
<organism evidence="3 4">
    <name type="scientific">Pavo cristatus</name>
    <name type="common">Indian peafowl</name>
    <name type="synonym">Blue peafowl</name>
    <dbReference type="NCBI Taxonomy" id="9049"/>
    <lineage>
        <taxon>Eukaryota</taxon>
        <taxon>Metazoa</taxon>
        <taxon>Chordata</taxon>
        <taxon>Craniata</taxon>
        <taxon>Vertebrata</taxon>
        <taxon>Euteleostomi</taxon>
        <taxon>Archelosauria</taxon>
        <taxon>Archosauria</taxon>
        <taxon>Dinosauria</taxon>
        <taxon>Saurischia</taxon>
        <taxon>Theropoda</taxon>
        <taxon>Coelurosauria</taxon>
        <taxon>Aves</taxon>
        <taxon>Neognathae</taxon>
        <taxon>Galloanserae</taxon>
        <taxon>Galliformes</taxon>
        <taxon>Phasianidae</taxon>
        <taxon>Phasianinae</taxon>
        <taxon>Pavo</taxon>
    </lineage>
</organism>
<dbReference type="InterPro" id="IPR018378">
    <property type="entry name" value="C-type_lectin_CS"/>
</dbReference>